<evidence type="ECO:0000313" key="9">
    <source>
        <dbReference type="EMBL" id="BBM82767.1"/>
    </source>
</evidence>
<organism evidence="9 10">
    <name type="scientific">Uabimicrobium amorphum</name>
    <dbReference type="NCBI Taxonomy" id="2596890"/>
    <lineage>
        <taxon>Bacteria</taxon>
        <taxon>Pseudomonadati</taxon>
        <taxon>Planctomycetota</taxon>
        <taxon>Candidatus Uabimicrobiia</taxon>
        <taxon>Candidatus Uabimicrobiales</taxon>
        <taxon>Candidatus Uabimicrobiaceae</taxon>
        <taxon>Candidatus Uabimicrobium</taxon>
    </lineage>
</organism>
<dbReference type="PANTHER" id="PTHR43289:SF6">
    <property type="entry name" value="SERINE_THREONINE-PROTEIN KINASE NEKL-3"/>
    <property type="match status" value="1"/>
</dbReference>
<keyword evidence="10" id="KW-1185">Reference proteome</keyword>
<accession>A0A5S9IJN5</accession>
<evidence type="ECO:0000259" key="8">
    <source>
        <dbReference type="PROSITE" id="PS50011"/>
    </source>
</evidence>
<dbReference type="Gene3D" id="2.130.10.10">
    <property type="entry name" value="YVTN repeat-like/Quinoprotein amine dehydrogenase"/>
    <property type="match status" value="2"/>
</dbReference>
<dbReference type="OrthoDB" id="1022767at2"/>
<evidence type="ECO:0000313" key="10">
    <source>
        <dbReference type="Proteomes" id="UP000326354"/>
    </source>
</evidence>
<reference evidence="9 10" key="1">
    <citation type="submission" date="2019-08" db="EMBL/GenBank/DDBJ databases">
        <title>Complete genome sequence of Candidatus Uab amorphum.</title>
        <authorList>
            <person name="Shiratori T."/>
            <person name="Suzuki S."/>
            <person name="Kakizawa Y."/>
            <person name="Ishida K."/>
        </authorList>
    </citation>
    <scope>NUCLEOTIDE SEQUENCE [LARGE SCALE GENOMIC DNA]</scope>
    <source>
        <strain evidence="9 10">SRT547</strain>
    </source>
</reference>
<proteinExistence type="predicted"/>
<dbReference type="AlphaFoldDB" id="A0A5S9IJN5"/>
<evidence type="ECO:0000256" key="3">
    <source>
        <dbReference type="ARBA" id="ARBA00022777"/>
    </source>
</evidence>
<keyword evidence="7" id="KW-1133">Transmembrane helix</keyword>
<dbReference type="CDD" id="cd14014">
    <property type="entry name" value="STKc_PknB_like"/>
    <property type="match status" value="1"/>
</dbReference>
<evidence type="ECO:0000256" key="6">
    <source>
        <dbReference type="SAM" id="Coils"/>
    </source>
</evidence>
<dbReference type="PROSITE" id="PS00107">
    <property type="entry name" value="PROTEIN_KINASE_ATP"/>
    <property type="match status" value="1"/>
</dbReference>
<dbReference type="InterPro" id="IPR011009">
    <property type="entry name" value="Kinase-like_dom_sf"/>
</dbReference>
<sequence>MDIKNKYRIISELGRGGMGVVYHARDIQLGRDCALKVLHNVTPESWQRFFVEAQSVAKLNHKNIIKMYEIDVYKQQPYFIMEYIPGICLSDWIAENRSDIPLCLSIFAQICSGIVCAHDNKIIHRDLKPHNILVMENDTPVILDFGIAKDTEGNVDLTKTGDLYGTPKYLAPEIVQGMTVDARCDVYALGVILYELLTGRVPFDGSNVMEVMFQLATEEPILPSLLNKSIAKDSDLEIVCMKALEKNPEKRLASAHILYQEVQAIITGKPIMTQSPKFSEKWLKKFKYDRLFRYSMIFSFLGSICIFGIVVLFGHRELQALEQEKSQVKKSVVKLEQEKSQVKKAVVKLEQEKLAANHAVVDTLLQELENIMHSDRSSVAAIPLLKKWKSSYEKIADITQKTQQIPTESYQRFLKTLSFLKFFIVPTLPKEIAKERFSFADDKKIRLAHNNRYHAIYNYQQTEIFDQARRKIYDGKHSFETFSANSNYFYYLSPGGIDIHALPSCKKIIRLKHFSKTIQHKLSPNSQIFAYSNADYEIEIIRLKSLKRVQVPIKEKVRRFLFSPDSKWLLVISTRSMYFVNVHSGKVQGFEKRFSNWNVGANFLSHERSLYLYFRNCFSDVSMYRLKQGKWREKNYPNSYHFRTESYANLELVQISPENDSLAFAREKTVFYAYIESMLKSSSTVKPSEYFITKHPQKITKVRFLNQKWLASESKHELQIADVSSEKKLSLAGLGNFHQYDSGILQTISTYEEKKEKTCILRTLQLYPSLMKTVRPTKLDPGIFKKFSKGYEGVEEDSMKAFATNDLSCIFVPTRWVILMWYKQKQGYADRIDMIAPFFSVQKKRLSDDEQYLAILLKGNMSRSFKLRVYDLHQQSERNFKEFKLNFMGKFTSIRGLEITNDNRRIRICEDEKVWEILWKEYEDNSTLSLENLPRFVTLENEVYNLKSRKDLTAVTHQYSSLSLFQNRERVYKLQHKHNMPIELMAWANLQNTLAFVSNDRIFILKKTRQQWQCTPLVADKIWQETWDDTITEIAFSPKDEYLAIFGKEKFFIYDFHSKCLTPSHLGTYNMNGASYTRNWQTAICASNKEVAIFDLTKQTFSQHESYFKVEGGYWPQQVANTLKKYLVKDK</sequence>
<evidence type="ECO:0000256" key="4">
    <source>
        <dbReference type="ARBA" id="ARBA00022840"/>
    </source>
</evidence>
<dbReference type="Proteomes" id="UP000326354">
    <property type="component" value="Chromosome"/>
</dbReference>
<feature type="transmembrane region" description="Helical" evidence="7">
    <location>
        <begin position="291"/>
        <end position="313"/>
    </location>
</feature>
<dbReference type="PANTHER" id="PTHR43289">
    <property type="entry name" value="MITOGEN-ACTIVATED PROTEIN KINASE KINASE KINASE 20-RELATED"/>
    <property type="match status" value="1"/>
</dbReference>
<feature type="domain" description="Protein kinase" evidence="8">
    <location>
        <begin position="7"/>
        <end position="266"/>
    </location>
</feature>
<dbReference type="RefSeq" id="WP_151967000.1">
    <property type="nucleotide sequence ID" value="NZ_AP019860.1"/>
</dbReference>
<dbReference type="Gene3D" id="1.10.510.10">
    <property type="entry name" value="Transferase(Phosphotransferase) domain 1"/>
    <property type="match status" value="1"/>
</dbReference>
<dbReference type="SUPFAM" id="SSF56112">
    <property type="entry name" value="Protein kinase-like (PK-like)"/>
    <property type="match status" value="1"/>
</dbReference>
<dbReference type="PROSITE" id="PS00108">
    <property type="entry name" value="PROTEIN_KINASE_ST"/>
    <property type="match status" value="1"/>
</dbReference>
<dbReference type="Pfam" id="PF00069">
    <property type="entry name" value="Pkinase"/>
    <property type="match status" value="1"/>
</dbReference>
<dbReference type="KEGG" id="uam:UABAM_01110"/>
<feature type="binding site" evidence="5">
    <location>
        <position position="36"/>
    </location>
    <ligand>
        <name>ATP</name>
        <dbReference type="ChEBI" id="CHEBI:30616"/>
    </ligand>
</feature>
<keyword evidence="7" id="KW-0472">Membrane</keyword>
<dbReference type="PROSITE" id="PS50011">
    <property type="entry name" value="PROTEIN_KINASE_DOM"/>
    <property type="match status" value="1"/>
</dbReference>
<dbReference type="InterPro" id="IPR000719">
    <property type="entry name" value="Prot_kinase_dom"/>
</dbReference>
<keyword evidence="6" id="KW-0175">Coiled coil</keyword>
<keyword evidence="4 5" id="KW-0067">ATP-binding</keyword>
<keyword evidence="1" id="KW-0808">Transferase</keyword>
<protein>
    <submittedName>
        <fullName evidence="9">Serine/threonine protein kinase</fullName>
    </submittedName>
</protein>
<keyword evidence="3 9" id="KW-0418">Kinase</keyword>
<dbReference type="SMART" id="SM00220">
    <property type="entry name" value="S_TKc"/>
    <property type="match status" value="1"/>
</dbReference>
<feature type="coiled-coil region" evidence="6">
    <location>
        <begin position="318"/>
        <end position="355"/>
    </location>
</feature>
<dbReference type="InterPro" id="IPR017441">
    <property type="entry name" value="Protein_kinase_ATP_BS"/>
</dbReference>
<dbReference type="SUPFAM" id="SSF82171">
    <property type="entry name" value="DPP6 N-terminal domain-like"/>
    <property type="match status" value="2"/>
</dbReference>
<dbReference type="GO" id="GO:0005524">
    <property type="term" value="F:ATP binding"/>
    <property type="evidence" value="ECO:0007669"/>
    <property type="project" value="UniProtKB-UniRule"/>
</dbReference>
<gene>
    <name evidence="9" type="ORF">UABAM_01110</name>
</gene>
<keyword evidence="9" id="KW-0723">Serine/threonine-protein kinase</keyword>
<dbReference type="InterPro" id="IPR008271">
    <property type="entry name" value="Ser/Thr_kinase_AS"/>
</dbReference>
<dbReference type="InterPro" id="IPR015943">
    <property type="entry name" value="WD40/YVTN_repeat-like_dom_sf"/>
</dbReference>
<evidence type="ECO:0000256" key="2">
    <source>
        <dbReference type="ARBA" id="ARBA00022741"/>
    </source>
</evidence>
<evidence type="ECO:0000256" key="7">
    <source>
        <dbReference type="SAM" id="Phobius"/>
    </source>
</evidence>
<name>A0A5S9IJN5_UABAM</name>
<evidence type="ECO:0000256" key="1">
    <source>
        <dbReference type="ARBA" id="ARBA00022679"/>
    </source>
</evidence>
<dbReference type="EMBL" id="AP019860">
    <property type="protein sequence ID" value="BBM82767.1"/>
    <property type="molecule type" value="Genomic_DNA"/>
</dbReference>
<dbReference type="GO" id="GO:0004674">
    <property type="term" value="F:protein serine/threonine kinase activity"/>
    <property type="evidence" value="ECO:0007669"/>
    <property type="project" value="UniProtKB-KW"/>
</dbReference>
<evidence type="ECO:0000256" key="5">
    <source>
        <dbReference type="PROSITE-ProRule" id="PRU10141"/>
    </source>
</evidence>
<keyword evidence="2 5" id="KW-0547">Nucleotide-binding</keyword>
<keyword evidence="7" id="KW-0812">Transmembrane</keyword>